<dbReference type="Pfam" id="PF05973">
    <property type="entry name" value="Gp49"/>
    <property type="match status" value="1"/>
</dbReference>
<evidence type="ECO:0000256" key="1">
    <source>
        <dbReference type="SAM" id="MobiDB-lite"/>
    </source>
</evidence>
<accession>A0A2K2U2N9</accession>
<dbReference type="Proteomes" id="UP000236488">
    <property type="component" value="Unassembled WGS sequence"/>
</dbReference>
<evidence type="ECO:0000313" key="3">
    <source>
        <dbReference type="Proteomes" id="UP000236488"/>
    </source>
</evidence>
<name>A0A2K2U2N9_9ACTN</name>
<organism evidence="2 3">
    <name type="scientific">Rubneribacter badeniensis</name>
    <dbReference type="NCBI Taxonomy" id="2070688"/>
    <lineage>
        <taxon>Bacteria</taxon>
        <taxon>Bacillati</taxon>
        <taxon>Actinomycetota</taxon>
        <taxon>Coriobacteriia</taxon>
        <taxon>Eggerthellales</taxon>
        <taxon>Eggerthellaceae</taxon>
        <taxon>Rubneribacter</taxon>
    </lineage>
</organism>
<dbReference type="InterPro" id="IPR009241">
    <property type="entry name" value="HigB-like"/>
</dbReference>
<keyword evidence="3" id="KW-1185">Reference proteome</keyword>
<proteinExistence type="predicted"/>
<reference evidence="2 3" key="1">
    <citation type="journal article" date="2018" name="Int. J. Syst. Evol. Microbiol.">
        <title>Rubneribacter badeniensis gen. nov., sp. nov. and Enteroscipio rubneri gen. nov., sp. nov., new members of the Eggerthellaceae isolated from human faeces.</title>
        <authorList>
            <person name="Danylec N."/>
            <person name="Gobl A."/>
            <person name="Stoll D.A."/>
            <person name="Hetzer B."/>
            <person name="Kulling S.E."/>
            <person name="Huch M."/>
        </authorList>
    </citation>
    <scope>NUCLEOTIDE SEQUENCE [LARGE SCALE GENOMIC DNA]</scope>
    <source>
        <strain evidence="2 3">ResAG-85</strain>
    </source>
</reference>
<dbReference type="AlphaFoldDB" id="A0A2K2U2N9"/>
<sequence length="115" mass="13128">MEIRFYTLPSGGCPVEDYLDGLDARARDKTLRSVMLLREYGPLLREPDSKHLEDGIFELRTAVGGYAGRVLYFFRDGGTAVLTHGFAKRGRKTPRREIERAKRYRSDDLGREGFA</sequence>
<feature type="region of interest" description="Disordered" evidence="1">
    <location>
        <begin position="89"/>
        <end position="115"/>
    </location>
</feature>
<feature type="compositionally biased region" description="Basic and acidic residues" evidence="1">
    <location>
        <begin position="95"/>
        <end position="115"/>
    </location>
</feature>
<gene>
    <name evidence="2" type="ORF">C2L80_11070</name>
</gene>
<dbReference type="RefSeq" id="WP_087196994.1">
    <property type="nucleotide sequence ID" value="NZ_DBEYRC010000033.1"/>
</dbReference>
<evidence type="ECO:0000313" key="2">
    <source>
        <dbReference type="EMBL" id="PNV64593.1"/>
    </source>
</evidence>
<dbReference type="EMBL" id="PPEL01000082">
    <property type="protein sequence ID" value="PNV64593.1"/>
    <property type="molecule type" value="Genomic_DNA"/>
</dbReference>
<comment type="caution">
    <text evidence="2">The sequence shown here is derived from an EMBL/GenBank/DDBJ whole genome shotgun (WGS) entry which is preliminary data.</text>
</comment>
<protein>
    <submittedName>
        <fullName evidence="2">Type II toxin-antitoxin system RelE/ParE family toxin</fullName>
    </submittedName>
</protein>